<name>A0A8T8I4A9_9PSEU</name>
<dbReference type="EMBL" id="JAFBCL010000001">
    <property type="protein sequence ID" value="MBM7811967.1"/>
    <property type="molecule type" value="Genomic_DNA"/>
</dbReference>
<sequence length="130" mass="14297">MPPLEGAECYLCSSASGEQLHLWLKPLADRGVWAYLAESALEPVEFTGAEADRLLALWQDLRRLQRAGAATDQLRCVVVAGARTGTRTALVFGLEHGHVTYWRVGDPRDPVPLDLNAMDELIGAWNEVRG</sequence>
<accession>A0A8T8I4A9</accession>
<gene>
    <name evidence="2" type="ORF">J7S33_14565</name>
    <name evidence="1" type="ORF">JOE68_002832</name>
</gene>
<evidence type="ECO:0000313" key="4">
    <source>
        <dbReference type="Proteomes" id="UP001195724"/>
    </source>
</evidence>
<keyword evidence="4" id="KW-1185">Reference proteome</keyword>
<evidence type="ECO:0000313" key="2">
    <source>
        <dbReference type="EMBL" id="QTR05665.1"/>
    </source>
</evidence>
<dbReference type="Proteomes" id="UP001195724">
    <property type="component" value="Unassembled WGS sequence"/>
</dbReference>
<reference evidence="2" key="2">
    <citation type="submission" date="2021-04" db="EMBL/GenBank/DDBJ databases">
        <title>Saccharothrix algeriensis WGS.</title>
        <authorList>
            <person name="Stuskova K."/>
            <person name="Hakalova E."/>
            <person name="Tebbal A.B."/>
            <person name="Eichmeier A."/>
        </authorList>
    </citation>
    <scope>NUCLEOTIDE SEQUENCE</scope>
    <source>
        <strain evidence="2">NRRL B-24137</strain>
    </source>
</reference>
<protein>
    <submittedName>
        <fullName evidence="2">Uncharacterized protein</fullName>
    </submittedName>
</protein>
<organism evidence="2 3">
    <name type="scientific">Saccharothrix algeriensis</name>
    <dbReference type="NCBI Taxonomy" id="173560"/>
    <lineage>
        <taxon>Bacteria</taxon>
        <taxon>Bacillati</taxon>
        <taxon>Actinomycetota</taxon>
        <taxon>Actinomycetes</taxon>
        <taxon>Pseudonocardiales</taxon>
        <taxon>Pseudonocardiaceae</taxon>
        <taxon>Saccharothrix</taxon>
    </lineage>
</organism>
<dbReference type="EMBL" id="CP072788">
    <property type="protein sequence ID" value="QTR05665.1"/>
    <property type="molecule type" value="Genomic_DNA"/>
</dbReference>
<evidence type="ECO:0000313" key="3">
    <source>
        <dbReference type="Proteomes" id="UP000671828"/>
    </source>
</evidence>
<evidence type="ECO:0000313" key="1">
    <source>
        <dbReference type="EMBL" id="MBM7811967.1"/>
    </source>
</evidence>
<dbReference type="Proteomes" id="UP000671828">
    <property type="component" value="Chromosome"/>
</dbReference>
<dbReference type="RefSeq" id="WP_204842791.1">
    <property type="nucleotide sequence ID" value="NZ_JAFBCL010000001.1"/>
</dbReference>
<dbReference type="AlphaFoldDB" id="A0A8T8I4A9"/>
<reference evidence="1 4" key="1">
    <citation type="submission" date="2021-01" db="EMBL/GenBank/DDBJ databases">
        <title>Sequencing the genomes of 1000 actinobacteria strains.</title>
        <authorList>
            <person name="Klenk H.-P."/>
        </authorList>
    </citation>
    <scope>NUCLEOTIDE SEQUENCE [LARGE SCALE GENOMIC DNA]</scope>
    <source>
        <strain evidence="1 4">DSM 44581</strain>
    </source>
</reference>
<proteinExistence type="predicted"/>